<comment type="caution">
    <text evidence="2">The sequence shown here is derived from an EMBL/GenBank/DDBJ whole genome shotgun (WGS) entry which is preliminary data.</text>
</comment>
<dbReference type="NCBIfam" id="TIGR03915">
    <property type="entry name" value="SAM_7_link_chp"/>
    <property type="match status" value="1"/>
</dbReference>
<organism evidence="2 3">
    <name type="scientific">Waltera intestinalis</name>
    <dbReference type="NCBI Taxonomy" id="2606635"/>
    <lineage>
        <taxon>Bacteria</taxon>
        <taxon>Bacillati</taxon>
        <taxon>Bacillota</taxon>
        <taxon>Clostridia</taxon>
        <taxon>Lachnospirales</taxon>
        <taxon>Lachnospiraceae</taxon>
        <taxon>Waltera</taxon>
    </lineage>
</organism>
<proteinExistence type="predicted"/>
<protein>
    <submittedName>
        <fullName evidence="2">DNA metabolism protein</fullName>
    </submittedName>
</protein>
<feature type="domain" description="DUF4130" evidence="1">
    <location>
        <begin position="83"/>
        <end position="253"/>
    </location>
</feature>
<dbReference type="InterPro" id="IPR025404">
    <property type="entry name" value="DUF4130"/>
</dbReference>
<evidence type="ECO:0000259" key="1">
    <source>
        <dbReference type="Pfam" id="PF13566"/>
    </source>
</evidence>
<dbReference type="RefSeq" id="WP_154496641.1">
    <property type="nucleotide sequence ID" value="NZ_VUMU01000011.1"/>
</dbReference>
<gene>
    <name evidence="2" type="ORF">FYJ59_09625</name>
</gene>
<evidence type="ECO:0000313" key="3">
    <source>
        <dbReference type="Proteomes" id="UP000476055"/>
    </source>
</evidence>
<keyword evidence="3" id="KW-1185">Reference proteome</keyword>
<dbReference type="AlphaFoldDB" id="A0A6L5YKH7"/>
<accession>A0A6L5YKH7</accession>
<evidence type="ECO:0000313" key="2">
    <source>
        <dbReference type="EMBL" id="MST58488.1"/>
    </source>
</evidence>
<dbReference type="Proteomes" id="UP000476055">
    <property type="component" value="Unassembled WGS sequence"/>
</dbReference>
<reference evidence="2 3" key="1">
    <citation type="submission" date="2019-08" db="EMBL/GenBank/DDBJ databases">
        <title>In-depth cultivation of the pig gut microbiome towards novel bacterial diversity and tailored functional studies.</title>
        <authorList>
            <person name="Wylensek D."/>
            <person name="Hitch T.C.A."/>
            <person name="Clavel T."/>
        </authorList>
    </citation>
    <scope>NUCLEOTIDE SEQUENCE [LARGE SCALE GENOMIC DNA]</scope>
    <source>
        <strain evidence="2 3">WCA3-601-WT-6H</strain>
    </source>
</reference>
<name>A0A6L5YKH7_9FIRM</name>
<dbReference type="InterPro" id="IPR023875">
    <property type="entry name" value="DNA_repair_put"/>
</dbReference>
<dbReference type="EMBL" id="VUMU01000011">
    <property type="protein sequence ID" value="MST58488.1"/>
    <property type="molecule type" value="Genomic_DNA"/>
</dbReference>
<sequence length="255" mass="29755">MKIYHCEDSLEGIFTAIYNTYEDHCIIRDTMVTTIEENLLFSESVEVIPDPEKTIKVIRTLKRRFGEADYETLCLALASPKPEKAQAVYRTIAKGLAEKCTAGHLMDAIADTYVNQTFSLARAAGNEYHHLKGFSRFEELENTILYSKIAPKNNILTFLMVHFADRFPMEDFLLFDAGRYLFGVHPAGRPWYTLQGKDAWERVQSKTEKLSTAELHYRELFRSFCHTIAIKERENRELQRNMLPLRFQEYMVEFQ</sequence>
<dbReference type="Pfam" id="PF13566">
    <property type="entry name" value="DUF4130"/>
    <property type="match status" value="1"/>
</dbReference>